<feature type="compositionally biased region" description="Polar residues" evidence="1">
    <location>
        <begin position="219"/>
        <end position="235"/>
    </location>
</feature>
<dbReference type="RefSeq" id="XP_018136481.1">
    <property type="nucleotide sequence ID" value="XM_018289766.1"/>
</dbReference>
<protein>
    <submittedName>
        <fullName evidence="3">Uncharacterized protein</fullName>
    </submittedName>
</protein>
<keyword evidence="2" id="KW-0812">Transmembrane</keyword>
<feature type="transmembrane region" description="Helical" evidence="2">
    <location>
        <begin position="20"/>
        <end position="40"/>
    </location>
</feature>
<reference evidence="3 4" key="1">
    <citation type="journal article" date="2016" name="PLoS Pathog.">
        <title>Biosynthesis of antibiotic leucinostatins in bio-control fungus Purpureocillium lilacinum and their inhibition on phytophthora revealed by genome mining.</title>
        <authorList>
            <person name="Wang G."/>
            <person name="Liu Z."/>
            <person name="Lin R."/>
            <person name="Li E."/>
            <person name="Mao Z."/>
            <person name="Ling J."/>
            <person name="Yang Y."/>
            <person name="Yin W.B."/>
            <person name="Xie B."/>
        </authorList>
    </citation>
    <scope>NUCLEOTIDE SEQUENCE [LARGE SCALE GENOMIC DNA]</scope>
    <source>
        <strain evidence="3">170</strain>
    </source>
</reference>
<dbReference type="OrthoDB" id="4940902at2759"/>
<name>A0A179EYP0_METCM</name>
<keyword evidence="4" id="KW-1185">Reference proteome</keyword>
<feature type="transmembrane region" description="Helical" evidence="2">
    <location>
        <begin position="47"/>
        <end position="70"/>
    </location>
</feature>
<comment type="caution">
    <text evidence="3">The sequence shown here is derived from an EMBL/GenBank/DDBJ whole genome shotgun (WGS) entry which is preliminary data.</text>
</comment>
<feature type="compositionally biased region" description="Basic and acidic residues" evidence="1">
    <location>
        <begin position="178"/>
        <end position="201"/>
    </location>
</feature>
<dbReference type="GeneID" id="28853760"/>
<feature type="region of interest" description="Disordered" evidence="1">
    <location>
        <begin position="178"/>
        <end position="253"/>
    </location>
</feature>
<dbReference type="KEGG" id="pchm:VFPPC_11643"/>
<keyword evidence="2" id="KW-0472">Membrane</keyword>
<sequence>MADRHGPSTLSLVSLGWIRWLQIVVAAVIIASTLYLVAALKIHRSSFGGAVTVPIIMAGVTLILTVIAQWNGIRASGYQDGGCLITFIVMDAHCIGLQIPSLVVLAVAGLPSNCNGVASGPESIIYSVSEHALRAKYCTIPKLDYWLAIFSILGYIYTIGLEIRQVITVNRGRRSNEVRNRNEHANVDDSERADADAKDHAPSLCLTSSRCQTSDHGRVHSSQSSDDTNTWSSAQEADPVPMEAPPPYIRDAK</sequence>
<proteinExistence type="predicted"/>
<evidence type="ECO:0000256" key="1">
    <source>
        <dbReference type="SAM" id="MobiDB-lite"/>
    </source>
</evidence>
<keyword evidence="2" id="KW-1133">Transmembrane helix</keyword>
<evidence type="ECO:0000313" key="4">
    <source>
        <dbReference type="Proteomes" id="UP000078397"/>
    </source>
</evidence>
<feature type="transmembrane region" description="Helical" evidence="2">
    <location>
        <begin position="145"/>
        <end position="163"/>
    </location>
</feature>
<evidence type="ECO:0000313" key="3">
    <source>
        <dbReference type="EMBL" id="OAQ58304.1"/>
    </source>
</evidence>
<feature type="compositionally biased region" description="Pro residues" evidence="1">
    <location>
        <begin position="242"/>
        <end position="253"/>
    </location>
</feature>
<dbReference type="EMBL" id="LSBJ02000027">
    <property type="protein sequence ID" value="OAQ58304.1"/>
    <property type="molecule type" value="Genomic_DNA"/>
</dbReference>
<organism evidence="3 4">
    <name type="scientific">Pochonia chlamydosporia 170</name>
    <dbReference type="NCBI Taxonomy" id="1380566"/>
    <lineage>
        <taxon>Eukaryota</taxon>
        <taxon>Fungi</taxon>
        <taxon>Dikarya</taxon>
        <taxon>Ascomycota</taxon>
        <taxon>Pezizomycotina</taxon>
        <taxon>Sordariomycetes</taxon>
        <taxon>Hypocreomycetidae</taxon>
        <taxon>Hypocreales</taxon>
        <taxon>Clavicipitaceae</taxon>
        <taxon>Pochonia</taxon>
    </lineage>
</organism>
<evidence type="ECO:0000256" key="2">
    <source>
        <dbReference type="SAM" id="Phobius"/>
    </source>
</evidence>
<gene>
    <name evidence="3" type="ORF">VFPPC_11643</name>
</gene>
<dbReference type="AlphaFoldDB" id="A0A179EYP0"/>
<dbReference type="Proteomes" id="UP000078397">
    <property type="component" value="Unassembled WGS sequence"/>
</dbReference>
<accession>A0A179EYP0</accession>